<feature type="binding site" evidence="9">
    <location>
        <position position="113"/>
    </location>
    <ligand>
        <name>substrate</name>
    </ligand>
</feature>
<evidence type="ECO:0000256" key="9">
    <source>
        <dbReference type="PIRSR" id="PIRSR000114-2"/>
    </source>
</evidence>
<feature type="binding site" evidence="7">
    <location>
        <position position="147"/>
    </location>
    <ligand>
        <name>NADPH</name>
        <dbReference type="ChEBI" id="CHEBI:57783"/>
    </ligand>
</feature>
<dbReference type="AlphaFoldDB" id="A0A5B3GPJ5"/>
<dbReference type="InterPro" id="IPR013328">
    <property type="entry name" value="6PGD_dom2"/>
</dbReference>
<evidence type="ECO:0000256" key="4">
    <source>
        <dbReference type="ARBA" id="ARBA00023098"/>
    </source>
</evidence>
<dbReference type="InterPro" id="IPR036291">
    <property type="entry name" value="NAD(P)-bd_dom_sf"/>
</dbReference>
<sequence length="335" mass="37041">MEYKIGTDARCAVIGYGSWATAIVGLLAANGRRVGWYVRNPEVLESLCSDGRNPRYLNDLEFDRNSIAPSSDLDAVVRDADIVILATPSAYLKDFLAPLTVPLRDKFVVSAIKGIVPGDYQTVVEYIHDHYGLSYRQIGLVTGPSHAEEVSRGKLSYLTVVCADPENARRIGERFAGENIRLSYSADLYGVEYAAILKNIYALSVGIAVGLGYGDNFLAVLIANAAGEMTRFLEESYPDERNTQVSAYLGDLLVTCYSTYSRNRRLGLLIGHGCTVKSALNEMTMVAEGYFAADCIRHINFRHRVDMPIADMVYRVLYEGASARRCMQELTTKLI</sequence>
<dbReference type="InterPro" id="IPR006168">
    <property type="entry name" value="G3P_DH_NAD-dep"/>
</dbReference>
<feature type="domain" description="Glycerol-3-phosphate dehydrogenase NAD-dependent C-terminal" evidence="14">
    <location>
        <begin position="187"/>
        <end position="327"/>
    </location>
</feature>
<dbReference type="GO" id="GO:0006650">
    <property type="term" value="P:glycerophospholipid metabolic process"/>
    <property type="evidence" value="ECO:0007669"/>
    <property type="project" value="UniProtKB-UniRule"/>
</dbReference>
<comment type="pathway">
    <text evidence="7">Membrane lipid metabolism; glycerophospholipid metabolism.</text>
</comment>
<dbReference type="EMBL" id="VVXJ01000017">
    <property type="protein sequence ID" value="KAA2375316.1"/>
    <property type="molecule type" value="Genomic_DNA"/>
</dbReference>
<evidence type="ECO:0000256" key="5">
    <source>
        <dbReference type="ARBA" id="ARBA00023209"/>
    </source>
</evidence>
<feature type="binding site" evidence="7">
    <location>
        <position position="145"/>
    </location>
    <ligand>
        <name>sn-glycerol 3-phosphate</name>
        <dbReference type="ChEBI" id="CHEBI:57597"/>
    </ligand>
</feature>
<evidence type="ECO:0000313" key="16">
    <source>
        <dbReference type="Proteomes" id="UP000322658"/>
    </source>
</evidence>
<evidence type="ECO:0000256" key="1">
    <source>
        <dbReference type="ARBA" id="ARBA00011009"/>
    </source>
</evidence>
<feature type="binding site" evidence="10">
    <location>
        <position position="262"/>
    </location>
    <ligand>
        <name>NAD(+)</name>
        <dbReference type="ChEBI" id="CHEBI:57540"/>
    </ligand>
</feature>
<evidence type="ECO:0000256" key="6">
    <source>
        <dbReference type="ARBA" id="ARBA00023264"/>
    </source>
</evidence>
<keyword evidence="4 7" id="KW-0443">Lipid metabolism</keyword>
<evidence type="ECO:0000256" key="11">
    <source>
        <dbReference type="RuleBase" id="RU000437"/>
    </source>
</evidence>
<dbReference type="InterPro" id="IPR006109">
    <property type="entry name" value="G3P_DH_NAD-dep_C"/>
</dbReference>
<evidence type="ECO:0000259" key="13">
    <source>
        <dbReference type="Pfam" id="PF01210"/>
    </source>
</evidence>
<evidence type="ECO:0000256" key="2">
    <source>
        <dbReference type="ARBA" id="ARBA00022516"/>
    </source>
</evidence>
<keyword evidence="7 10" id="KW-0520">NAD</keyword>
<comment type="catalytic activity">
    <reaction evidence="7 12">
        <text>sn-glycerol 3-phosphate + NADP(+) = dihydroxyacetone phosphate + NADPH + H(+)</text>
        <dbReference type="Rhea" id="RHEA:11096"/>
        <dbReference type="ChEBI" id="CHEBI:15378"/>
        <dbReference type="ChEBI" id="CHEBI:57597"/>
        <dbReference type="ChEBI" id="CHEBI:57642"/>
        <dbReference type="ChEBI" id="CHEBI:57783"/>
        <dbReference type="ChEBI" id="CHEBI:58349"/>
        <dbReference type="EC" id="1.1.1.94"/>
    </reaction>
</comment>
<dbReference type="Gene3D" id="1.10.1040.10">
    <property type="entry name" value="N-(1-d-carboxylethyl)-l-norvaline Dehydrogenase, domain 2"/>
    <property type="match status" value="1"/>
</dbReference>
<feature type="binding site" evidence="7">
    <location>
        <position position="251"/>
    </location>
    <ligand>
        <name>sn-glycerol 3-phosphate</name>
        <dbReference type="ChEBI" id="CHEBI:57597"/>
    </ligand>
</feature>
<evidence type="ECO:0000256" key="8">
    <source>
        <dbReference type="PIRSR" id="PIRSR000114-1"/>
    </source>
</evidence>
<dbReference type="GO" id="GO:0046168">
    <property type="term" value="P:glycerol-3-phosphate catabolic process"/>
    <property type="evidence" value="ECO:0007669"/>
    <property type="project" value="InterPro"/>
</dbReference>
<dbReference type="UniPathway" id="UPA00940"/>
<dbReference type="GO" id="GO:0046167">
    <property type="term" value="P:glycerol-3-phosphate biosynthetic process"/>
    <property type="evidence" value="ECO:0007669"/>
    <property type="project" value="UniProtKB-UniRule"/>
</dbReference>
<comment type="similarity">
    <text evidence="1 7 11">Belongs to the NAD-dependent glycerol-3-phosphate dehydrogenase family.</text>
</comment>
<feature type="binding site" evidence="7">
    <location>
        <position position="261"/>
    </location>
    <ligand>
        <name>sn-glycerol 3-phosphate</name>
        <dbReference type="ChEBI" id="CHEBI:57597"/>
    </ligand>
</feature>
<dbReference type="InterPro" id="IPR008927">
    <property type="entry name" value="6-PGluconate_DH-like_C_sf"/>
</dbReference>
<dbReference type="NCBIfam" id="NF000940">
    <property type="entry name" value="PRK00094.1-2"/>
    <property type="match status" value="1"/>
</dbReference>
<dbReference type="SUPFAM" id="SSF48179">
    <property type="entry name" value="6-phosphogluconate dehydrogenase C-terminal domain-like"/>
    <property type="match status" value="1"/>
</dbReference>
<dbReference type="GO" id="GO:0008654">
    <property type="term" value="P:phospholipid biosynthetic process"/>
    <property type="evidence" value="ECO:0007669"/>
    <property type="project" value="UniProtKB-KW"/>
</dbReference>
<name>A0A5B3GPJ5_9BACT</name>
<feature type="binding site" evidence="7">
    <location>
        <position position="286"/>
    </location>
    <ligand>
        <name>NADPH</name>
        <dbReference type="ChEBI" id="CHEBI:57783"/>
    </ligand>
</feature>
<feature type="domain" description="Glycerol-3-phosphate dehydrogenase NAD-dependent N-terminal" evidence="13">
    <location>
        <begin position="12"/>
        <end position="167"/>
    </location>
</feature>
<evidence type="ECO:0000256" key="3">
    <source>
        <dbReference type="ARBA" id="ARBA00023002"/>
    </source>
</evidence>
<feature type="binding site" evidence="9">
    <location>
        <begin position="262"/>
        <end position="263"/>
    </location>
    <ligand>
        <name>substrate</name>
    </ligand>
</feature>
<feature type="binding site" evidence="7">
    <location>
        <position position="39"/>
    </location>
    <ligand>
        <name>NADPH</name>
        <dbReference type="ChEBI" id="CHEBI:57783"/>
    </ligand>
</feature>
<dbReference type="PRINTS" id="PR00077">
    <property type="entry name" value="GPDHDRGNASE"/>
</dbReference>
<keyword evidence="2 7" id="KW-0444">Lipid biosynthesis</keyword>
<keyword evidence="7" id="KW-0963">Cytoplasm</keyword>
<comment type="subcellular location">
    <subcellularLocation>
        <location evidence="7">Cytoplasm</location>
    </subcellularLocation>
</comment>
<dbReference type="GO" id="GO:0005829">
    <property type="term" value="C:cytosol"/>
    <property type="evidence" value="ECO:0007669"/>
    <property type="project" value="TreeGrafter"/>
</dbReference>
<keyword evidence="5 7" id="KW-0594">Phospholipid biosynthesis</keyword>
<feature type="binding site" evidence="7">
    <location>
        <position position="262"/>
    </location>
    <ligand>
        <name>NADPH</name>
        <dbReference type="ChEBI" id="CHEBI:57783"/>
    </ligand>
</feature>
<dbReference type="Gene3D" id="3.40.50.720">
    <property type="entry name" value="NAD(P)-binding Rossmann-like Domain"/>
    <property type="match status" value="1"/>
</dbReference>
<dbReference type="GO" id="GO:0005975">
    <property type="term" value="P:carbohydrate metabolic process"/>
    <property type="evidence" value="ECO:0007669"/>
    <property type="project" value="InterPro"/>
</dbReference>
<evidence type="ECO:0000256" key="12">
    <source>
        <dbReference type="RuleBase" id="RU000439"/>
    </source>
</evidence>
<dbReference type="SUPFAM" id="SSF51735">
    <property type="entry name" value="NAD(P)-binding Rossmann-fold domains"/>
    <property type="match status" value="1"/>
</dbReference>
<comment type="caution">
    <text evidence="15">The sequence shown here is derived from an EMBL/GenBank/DDBJ whole genome shotgun (WGS) entry which is preliminary data.</text>
</comment>
<dbReference type="RefSeq" id="WP_022061247.1">
    <property type="nucleotide sequence ID" value="NZ_CATVWL010000013.1"/>
</dbReference>
<evidence type="ECO:0000313" key="15">
    <source>
        <dbReference type="EMBL" id="KAA2375316.1"/>
    </source>
</evidence>
<dbReference type="InterPro" id="IPR011128">
    <property type="entry name" value="G3P_DH_NAD-dep_N"/>
</dbReference>
<feature type="binding site" evidence="7">
    <location>
        <position position="18"/>
    </location>
    <ligand>
        <name>NADPH</name>
        <dbReference type="ChEBI" id="CHEBI:57783"/>
    </ligand>
</feature>
<keyword evidence="7" id="KW-0521">NADP</keyword>
<feature type="binding site" evidence="7">
    <location>
        <position position="113"/>
    </location>
    <ligand>
        <name>NADPH</name>
        <dbReference type="ChEBI" id="CHEBI:57783"/>
    </ligand>
</feature>
<dbReference type="GO" id="GO:0141153">
    <property type="term" value="F:glycerol-3-phosphate dehydrogenase (NADP+) activity"/>
    <property type="evidence" value="ECO:0007669"/>
    <property type="project" value="RHEA"/>
</dbReference>
<keyword evidence="3 7" id="KW-0560">Oxidoreductase</keyword>
<dbReference type="HAMAP" id="MF_00394">
    <property type="entry name" value="NAD_Glyc3P_dehydrog"/>
    <property type="match status" value="1"/>
</dbReference>
<accession>A0A5B3GPJ5</accession>
<comment type="caution">
    <text evidence="7">Lacks conserved residue(s) required for the propagation of feature annotation.</text>
</comment>
<dbReference type="PANTHER" id="PTHR11728">
    <property type="entry name" value="GLYCEROL-3-PHOSPHATE DEHYDROGENASE"/>
    <property type="match status" value="1"/>
</dbReference>
<organism evidence="15 16">
    <name type="scientific">Alistipes shahii</name>
    <dbReference type="NCBI Taxonomy" id="328814"/>
    <lineage>
        <taxon>Bacteria</taxon>
        <taxon>Pseudomonadati</taxon>
        <taxon>Bacteroidota</taxon>
        <taxon>Bacteroidia</taxon>
        <taxon>Bacteroidales</taxon>
        <taxon>Rikenellaceae</taxon>
        <taxon>Alistipes</taxon>
    </lineage>
</organism>
<gene>
    <name evidence="7" type="primary">gpsA</name>
    <name evidence="15" type="ORF">F2Y07_08735</name>
</gene>
<dbReference type="GO" id="GO:0051287">
    <property type="term" value="F:NAD binding"/>
    <property type="evidence" value="ECO:0007669"/>
    <property type="project" value="InterPro"/>
</dbReference>
<dbReference type="PROSITE" id="PS00957">
    <property type="entry name" value="NAD_G3PDH"/>
    <property type="match status" value="1"/>
</dbReference>
<dbReference type="PIRSF" id="PIRSF000114">
    <property type="entry name" value="Glycerol-3-P_dh"/>
    <property type="match status" value="1"/>
</dbReference>
<feature type="binding site" evidence="7">
    <location>
        <position position="143"/>
    </location>
    <ligand>
        <name>sn-glycerol 3-phosphate</name>
        <dbReference type="ChEBI" id="CHEBI:57597"/>
    </ligand>
</feature>
<protein>
    <recommendedName>
        <fullName evidence="7">Glycerol-3-phosphate dehydrogenase [NAD(P)+]</fullName>
        <ecNumber evidence="7">1.1.1.94</ecNumber>
    </recommendedName>
    <alternativeName>
        <fullName evidence="7">NAD(P)(+)-dependent glycerol-3-phosphate dehydrogenase</fullName>
    </alternativeName>
    <alternativeName>
        <fullName evidence="7">NAD(P)H-dependent dihydroxyacetone-phosphate reductase</fullName>
    </alternativeName>
</protein>
<reference evidence="15 16" key="1">
    <citation type="journal article" date="2019" name="Nat. Med.">
        <title>A library of human gut bacterial isolates paired with longitudinal multiomics data enables mechanistic microbiome research.</title>
        <authorList>
            <person name="Poyet M."/>
            <person name="Groussin M."/>
            <person name="Gibbons S.M."/>
            <person name="Avila-Pacheco J."/>
            <person name="Jiang X."/>
            <person name="Kearney S.M."/>
            <person name="Perrotta A.R."/>
            <person name="Berdy B."/>
            <person name="Zhao S."/>
            <person name="Lieberman T.D."/>
            <person name="Swanson P.K."/>
            <person name="Smith M."/>
            <person name="Roesemann S."/>
            <person name="Alexander J.E."/>
            <person name="Rich S.A."/>
            <person name="Livny J."/>
            <person name="Vlamakis H."/>
            <person name="Clish C."/>
            <person name="Bullock K."/>
            <person name="Deik A."/>
            <person name="Scott J."/>
            <person name="Pierce K.A."/>
            <person name="Xavier R.J."/>
            <person name="Alm E.J."/>
        </authorList>
    </citation>
    <scope>NUCLEOTIDE SEQUENCE [LARGE SCALE GENOMIC DNA]</scope>
    <source>
        <strain evidence="15 16">BIOML-A1</strain>
    </source>
</reference>
<dbReference type="GO" id="GO:0141152">
    <property type="term" value="F:glycerol-3-phosphate dehydrogenase (NAD+) activity"/>
    <property type="evidence" value="ECO:0007669"/>
    <property type="project" value="RHEA"/>
</dbReference>
<feature type="binding site" evidence="7">
    <location>
        <position position="262"/>
    </location>
    <ligand>
        <name>sn-glycerol 3-phosphate</name>
        <dbReference type="ChEBI" id="CHEBI:57597"/>
    </ligand>
</feature>
<feature type="binding site" evidence="7">
    <location>
        <position position="198"/>
    </location>
    <ligand>
        <name>sn-glycerol 3-phosphate</name>
        <dbReference type="ChEBI" id="CHEBI:57597"/>
    </ligand>
</feature>
<evidence type="ECO:0000256" key="10">
    <source>
        <dbReference type="PIRSR" id="PIRSR000114-3"/>
    </source>
</evidence>
<feature type="binding site" evidence="7">
    <location>
        <position position="263"/>
    </location>
    <ligand>
        <name>sn-glycerol 3-phosphate</name>
        <dbReference type="ChEBI" id="CHEBI:57597"/>
    </ligand>
</feature>
<feature type="binding site" evidence="7">
    <location>
        <position position="56"/>
    </location>
    <ligand>
        <name>NADPH</name>
        <dbReference type="ChEBI" id="CHEBI:57783"/>
    </ligand>
</feature>
<dbReference type="PANTHER" id="PTHR11728:SF1">
    <property type="entry name" value="GLYCEROL-3-PHOSPHATE DEHYDROGENASE [NAD(+)] 2, CHLOROPLASTIC"/>
    <property type="match status" value="1"/>
</dbReference>
<dbReference type="EC" id="1.1.1.94" evidence="7"/>
<keyword evidence="7" id="KW-0547">Nucleotide-binding</keyword>
<feature type="binding site" evidence="7">
    <location>
        <position position="19"/>
    </location>
    <ligand>
        <name>NADPH</name>
        <dbReference type="ChEBI" id="CHEBI:57783"/>
    </ligand>
</feature>
<dbReference type="Pfam" id="PF01210">
    <property type="entry name" value="NAD_Gly3P_dh_N"/>
    <property type="match status" value="1"/>
</dbReference>
<dbReference type="NCBIfam" id="NF000942">
    <property type="entry name" value="PRK00094.1-4"/>
    <property type="match status" value="1"/>
</dbReference>
<feature type="binding site" evidence="10">
    <location>
        <position position="147"/>
    </location>
    <ligand>
        <name>NAD(+)</name>
        <dbReference type="ChEBI" id="CHEBI:57540"/>
    </ligand>
</feature>
<dbReference type="Proteomes" id="UP000322658">
    <property type="component" value="Unassembled WGS sequence"/>
</dbReference>
<feature type="active site" description="Proton acceptor" evidence="7 8">
    <location>
        <position position="198"/>
    </location>
</feature>
<evidence type="ECO:0000256" key="7">
    <source>
        <dbReference type="HAMAP-Rule" id="MF_00394"/>
    </source>
</evidence>
<proteinExistence type="inferred from homology"/>
<comment type="catalytic activity">
    <reaction evidence="7">
        <text>sn-glycerol 3-phosphate + NAD(+) = dihydroxyacetone phosphate + NADH + H(+)</text>
        <dbReference type="Rhea" id="RHEA:11092"/>
        <dbReference type="ChEBI" id="CHEBI:15378"/>
        <dbReference type="ChEBI" id="CHEBI:57540"/>
        <dbReference type="ChEBI" id="CHEBI:57597"/>
        <dbReference type="ChEBI" id="CHEBI:57642"/>
        <dbReference type="ChEBI" id="CHEBI:57945"/>
        <dbReference type="EC" id="1.1.1.94"/>
    </reaction>
</comment>
<keyword evidence="6 7" id="KW-1208">Phospholipid metabolism</keyword>
<feature type="binding site" evidence="7">
    <location>
        <position position="288"/>
    </location>
    <ligand>
        <name>NADPH</name>
        <dbReference type="ChEBI" id="CHEBI:57783"/>
    </ligand>
</feature>
<dbReference type="Pfam" id="PF07479">
    <property type="entry name" value="NAD_Gly3P_dh_C"/>
    <property type="match status" value="1"/>
</dbReference>
<comment type="function">
    <text evidence="7">Catalyzes the reduction of the glycolytic intermediate dihydroxyacetone phosphate (DHAP) to sn-glycerol 3-phosphate (G3P), the key precursor for phospholipid synthesis.</text>
</comment>
<evidence type="ECO:0000259" key="14">
    <source>
        <dbReference type="Pfam" id="PF07479"/>
    </source>
</evidence>
<feature type="binding site" evidence="7">
    <location>
        <position position="113"/>
    </location>
    <ligand>
        <name>sn-glycerol 3-phosphate</name>
        <dbReference type="ChEBI" id="CHEBI:57597"/>
    </ligand>
</feature>